<organism evidence="1 2">
    <name type="scientific">Caerostris extrusa</name>
    <name type="common">Bark spider</name>
    <name type="synonym">Caerostris bankana</name>
    <dbReference type="NCBI Taxonomy" id="172846"/>
    <lineage>
        <taxon>Eukaryota</taxon>
        <taxon>Metazoa</taxon>
        <taxon>Ecdysozoa</taxon>
        <taxon>Arthropoda</taxon>
        <taxon>Chelicerata</taxon>
        <taxon>Arachnida</taxon>
        <taxon>Araneae</taxon>
        <taxon>Araneomorphae</taxon>
        <taxon>Entelegynae</taxon>
        <taxon>Araneoidea</taxon>
        <taxon>Araneidae</taxon>
        <taxon>Caerostris</taxon>
    </lineage>
</organism>
<evidence type="ECO:0000313" key="1">
    <source>
        <dbReference type="EMBL" id="GIY30782.1"/>
    </source>
</evidence>
<dbReference type="Proteomes" id="UP001054945">
    <property type="component" value="Unassembled WGS sequence"/>
</dbReference>
<accession>A0AAV4SDA5</accession>
<keyword evidence="2" id="KW-1185">Reference proteome</keyword>
<gene>
    <name evidence="1" type="ORF">CEXT_111421</name>
</gene>
<sequence length="161" mass="19088">MDENSFKLCEARKSGKSSRQTVKSLLPLWDRRPAETTRRLIPHLRRPLSNSPDELVNGRRRPKMKFIWYLAWMRSDGVVSTVALLCEQERIVWFLFGRPCISANAHIDFEENEVTIVDKERYRPLRIESAFSAENEILLIHSDFRIEICFPKRELIRLECR</sequence>
<comment type="caution">
    <text evidence="1">The sequence shown here is derived from an EMBL/GenBank/DDBJ whole genome shotgun (WGS) entry which is preliminary data.</text>
</comment>
<evidence type="ECO:0000313" key="2">
    <source>
        <dbReference type="Proteomes" id="UP001054945"/>
    </source>
</evidence>
<dbReference type="EMBL" id="BPLR01009277">
    <property type="protein sequence ID" value="GIY30782.1"/>
    <property type="molecule type" value="Genomic_DNA"/>
</dbReference>
<dbReference type="AlphaFoldDB" id="A0AAV4SDA5"/>
<reference evidence="1 2" key="1">
    <citation type="submission" date="2021-06" db="EMBL/GenBank/DDBJ databases">
        <title>Caerostris extrusa draft genome.</title>
        <authorList>
            <person name="Kono N."/>
            <person name="Arakawa K."/>
        </authorList>
    </citation>
    <scope>NUCLEOTIDE SEQUENCE [LARGE SCALE GENOMIC DNA]</scope>
</reference>
<name>A0AAV4SDA5_CAEEX</name>
<protein>
    <submittedName>
        <fullName evidence="1">Uncharacterized protein</fullName>
    </submittedName>
</protein>
<proteinExistence type="predicted"/>